<reference evidence="1 2" key="1">
    <citation type="submission" date="2018-06" db="EMBL/GenBank/DDBJ databases">
        <title>Comparative genomics reveals the genomic features of Rhizophagus irregularis, R. cerebriforme, R. diaphanum and Gigaspora rosea, and their symbiotic lifestyle signature.</title>
        <authorList>
            <person name="Morin E."/>
            <person name="San Clemente H."/>
            <person name="Chen E.C.H."/>
            <person name="De La Providencia I."/>
            <person name="Hainaut M."/>
            <person name="Kuo A."/>
            <person name="Kohler A."/>
            <person name="Murat C."/>
            <person name="Tang N."/>
            <person name="Roy S."/>
            <person name="Loubradou J."/>
            <person name="Henrissat B."/>
            <person name="Grigoriev I.V."/>
            <person name="Corradi N."/>
            <person name="Roux C."/>
            <person name="Martin F.M."/>
        </authorList>
    </citation>
    <scope>NUCLEOTIDE SEQUENCE [LARGE SCALE GENOMIC DNA]</scope>
    <source>
        <strain evidence="1 2">DAOM 194757</strain>
    </source>
</reference>
<proteinExistence type="predicted"/>
<organism evidence="1 2">
    <name type="scientific">Gigaspora rosea</name>
    <dbReference type="NCBI Taxonomy" id="44941"/>
    <lineage>
        <taxon>Eukaryota</taxon>
        <taxon>Fungi</taxon>
        <taxon>Fungi incertae sedis</taxon>
        <taxon>Mucoromycota</taxon>
        <taxon>Glomeromycotina</taxon>
        <taxon>Glomeromycetes</taxon>
        <taxon>Diversisporales</taxon>
        <taxon>Gigasporaceae</taxon>
        <taxon>Gigaspora</taxon>
    </lineage>
</organism>
<dbReference type="Proteomes" id="UP000266673">
    <property type="component" value="Unassembled WGS sequence"/>
</dbReference>
<sequence length="74" mass="8803">MRNTFFKVEDLSLICHYVQCIRNINYIHIYASNLHTVSNPCFSLCNFNFIRNNLVFSNCFSMHTNMLYHVHQGL</sequence>
<comment type="caution">
    <text evidence="1">The sequence shown here is derived from an EMBL/GenBank/DDBJ whole genome shotgun (WGS) entry which is preliminary data.</text>
</comment>
<gene>
    <name evidence="1" type="ORF">C2G38_2095591</name>
</gene>
<name>A0A397UZG2_9GLOM</name>
<accession>A0A397UZG2</accession>
<protein>
    <submittedName>
        <fullName evidence="1">Uncharacterized protein</fullName>
    </submittedName>
</protein>
<keyword evidence="2" id="KW-1185">Reference proteome</keyword>
<dbReference type="AlphaFoldDB" id="A0A397UZG2"/>
<evidence type="ECO:0000313" key="2">
    <source>
        <dbReference type="Proteomes" id="UP000266673"/>
    </source>
</evidence>
<dbReference type="EMBL" id="QKWP01000822">
    <property type="protein sequence ID" value="RIB14537.1"/>
    <property type="molecule type" value="Genomic_DNA"/>
</dbReference>
<evidence type="ECO:0000313" key="1">
    <source>
        <dbReference type="EMBL" id="RIB14537.1"/>
    </source>
</evidence>